<keyword evidence="5 7" id="KW-0508">mRNA splicing</keyword>
<comment type="similarity">
    <text evidence="2 7">Belongs to the PRP38 family.</text>
</comment>
<keyword evidence="6 7" id="KW-0539">Nucleus</keyword>
<evidence type="ECO:0000256" key="2">
    <source>
        <dbReference type="ARBA" id="ARBA00006164"/>
    </source>
</evidence>
<name>A0AAE9WAJ1_9SCHI</name>
<gene>
    <name evidence="9" type="primary">prp38</name>
    <name evidence="9" type="ORF">SOMG_00839</name>
</gene>
<dbReference type="GO" id="GO:0000398">
    <property type="term" value="P:mRNA splicing, via spliceosome"/>
    <property type="evidence" value="ECO:0007669"/>
    <property type="project" value="UniProtKB-UniRule"/>
</dbReference>
<keyword evidence="3 7" id="KW-0507">mRNA processing</keyword>
<dbReference type="InterPro" id="IPR005037">
    <property type="entry name" value="PRP38"/>
</dbReference>
<evidence type="ECO:0000256" key="3">
    <source>
        <dbReference type="ARBA" id="ARBA00022664"/>
    </source>
</evidence>
<comment type="function">
    <text evidence="7">Required for pre-mRNA splicing.</text>
</comment>
<dbReference type="RefSeq" id="XP_056037015.1">
    <property type="nucleotide sequence ID" value="XM_056179632.1"/>
</dbReference>
<organism evidence="9 10">
    <name type="scientific">Schizosaccharomyces osmophilus</name>
    <dbReference type="NCBI Taxonomy" id="2545709"/>
    <lineage>
        <taxon>Eukaryota</taxon>
        <taxon>Fungi</taxon>
        <taxon>Dikarya</taxon>
        <taxon>Ascomycota</taxon>
        <taxon>Taphrinomycotina</taxon>
        <taxon>Schizosaccharomycetes</taxon>
        <taxon>Schizosaccharomycetales</taxon>
        <taxon>Schizosaccharomycetaceae</taxon>
        <taxon>Schizosaccharomyces</taxon>
    </lineage>
</organism>
<evidence type="ECO:0000256" key="7">
    <source>
        <dbReference type="RuleBase" id="RU367025"/>
    </source>
</evidence>
<comment type="subcellular location">
    <subcellularLocation>
        <location evidence="1 7">Nucleus</location>
    </subcellularLocation>
</comment>
<protein>
    <recommendedName>
        <fullName evidence="7">Pre-mRNA-splicing factor 38</fullName>
    </recommendedName>
</protein>
<dbReference type="GeneID" id="80874321"/>
<evidence type="ECO:0000256" key="1">
    <source>
        <dbReference type="ARBA" id="ARBA00004123"/>
    </source>
</evidence>
<evidence type="ECO:0000313" key="10">
    <source>
        <dbReference type="Proteomes" id="UP001212411"/>
    </source>
</evidence>
<dbReference type="GO" id="GO:0005681">
    <property type="term" value="C:spliceosomal complex"/>
    <property type="evidence" value="ECO:0007669"/>
    <property type="project" value="UniProtKB-KW"/>
</dbReference>
<sequence>MTDFIARDYQSQGDVAHQMLPTFLVGKILRERIVECFYWKEQCFGLNAASLIDRAVRVEYVGGQFGNQHPTEFICLLYKMLQIAPEKEIVLQYLAIPEFKYIRALAAFYIRLTWSDPEVYQALEPLSNDYRKLRIRDHNGFYVSHMDEFIDALFNEETVCDITLPPLMSRYQLEELDQLDPLPSSSESESEHDEPKEIPS</sequence>
<dbReference type="EMBL" id="CP115611">
    <property type="protein sequence ID" value="WBW72772.1"/>
    <property type="molecule type" value="Genomic_DNA"/>
</dbReference>
<dbReference type="AlphaFoldDB" id="A0AAE9WAJ1"/>
<feature type="region of interest" description="Disordered" evidence="8">
    <location>
        <begin position="179"/>
        <end position="200"/>
    </location>
</feature>
<evidence type="ECO:0000256" key="8">
    <source>
        <dbReference type="SAM" id="MobiDB-lite"/>
    </source>
</evidence>
<evidence type="ECO:0000256" key="4">
    <source>
        <dbReference type="ARBA" id="ARBA00022728"/>
    </source>
</evidence>
<keyword evidence="10" id="KW-1185">Reference proteome</keyword>
<reference evidence="9 10" key="1">
    <citation type="journal article" date="2023" name="G3 (Bethesda)">
        <title>A high-quality reference genome for the fission yeast Schizosaccharomyces osmophilus.</title>
        <authorList>
            <person name="Jia G.S."/>
            <person name="Zhang W.C."/>
            <person name="Liang Y."/>
            <person name="Liu X.H."/>
            <person name="Rhind N."/>
            <person name="Pidoux A."/>
            <person name="Brysch-Herzberg M."/>
            <person name="Du L.L."/>
        </authorList>
    </citation>
    <scope>NUCLEOTIDE SEQUENCE [LARGE SCALE GENOMIC DNA]</scope>
    <source>
        <strain evidence="9 10">CBS 15793</strain>
    </source>
</reference>
<evidence type="ECO:0000313" key="9">
    <source>
        <dbReference type="EMBL" id="WBW72772.1"/>
    </source>
</evidence>
<dbReference type="Pfam" id="PF03371">
    <property type="entry name" value="PRP38"/>
    <property type="match status" value="1"/>
</dbReference>
<accession>A0AAE9WAJ1</accession>
<dbReference type="Proteomes" id="UP001212411">
    <property type="component" value="Chromosome 1"/>
</dbReference>
<dbReference type="PANTHER" id="PTHR23142">
    <property type="entry name" value="PRE-MRNA-SPLICING FACTOR 38A-RELATED"/>
    <property type="match status" value="1"/>
</dbReference>
<evidence type="ECO:0000256" key="5">
    <source>
        <dbReference type="ARBA" id="ARBA00023187"/>
    </source>
</evidence>
<evidence type="ECO:0000256" key="6">
    <source>
        <dbReference type="ARBA" id="ARBA00023242"/>
    </source>
</evidence>
<keyword evidence="4 7" id="KW-0747">Spliceosome</keyword>
<proteinExistence type="inferred from homology"/>
<dbReference type="KEGG" id="som:SOMG_00839"/>